<evidence type="ECO:0000313" key="2">
    <source>
        <dbReference type="Proteomes" id="UP000272336"/>
    </source>
</evidence>
<dbReference type="AlphaFoldDB" id="A0A3K0WI17"/>
<dbReference type="SUPFAM" id="SSF52540">
    <property type="entry name" value="P-loop containing nucleoside triphosphate hydrolases"/>
    <property type="match status" value="1"/>
</dbReference>
<sequence length="200" mass="22426">MDMASIDDLQEEKKKKGAKGVTARWQRRMKLTPCVVMTCYMLPGNMQISEHKGQRKFEKSYLYDFADLLIVDEAGQVLPEVAAASFALAKKALVIGDTEQIPPIWSIAPAIDIGNMLAEKILSGSTQEEITEKYTAIADLGKSAASGSVMKIAQFASRYQYDPELARGMYLYEHRRCYDNIIGYCNTLCYHGKLLPKRGR</sequence>
<comment type="caution">
    <text evidence="1">The sequence shown here is derived from an EMBL/GenBank/DDBJ whole genome shotgun (WGS) entry which is preliminary data.</text>
</comment>
<dbReference type="EMBL" id="RNLZ01000272">
    <property type="protein sequence ID" value="MGE17725.1"/>
    <property type="molecule type" value="Genomic_DNA"/>
</dbReference>
<feature type="non-terminal residue" evidence="1">
    <location>
        <position position="1"/>
    </location>
</feature>
<keyword evidence="1" id="KW-0067">ATP-binding</keyword>
<name>A0A3K0WI17_ECOLX</name>
<gene>
    <name evidence="1" type="ORF">D9D43_30515</name>
</gene>
<keyword evidence="1" id="KW-0547">Nucleotide-binding</keyword>
<protein>
    <submittedName>
        <fullName evidence="1">DNA helicase</fullName>
    </submittedName>
</protein>
<dbReference type="Proteomes" id="UP000272336">
    <property type="component" value="Unassembled WGS sequence"/>
</dbReference>
<evidence type="ECO:0000313" key="1">
    <source>
        <dbReference type="EMBL" id="MGE17725.1"/>
    </source>
</evidence>
<accession>A0A3K0WI17</accession>
<keyword evidence="1" id="KW-0378">Hydrolase</keyword>
<dbReference type="InterPro" id="IPR027417">
    <property type="entry name" value="P-loop_NTPase"/>
</dbReference>
<dbReference type="Gene3D" id="3.40.50.300">
    <property type="entry name" value="P-loop containing nucleotide triphosphate hydrolases"/>
    <property type="match status" value="1"/>
</dbReference>
<keyword evidence="1" id="KW-0347">Helicase</keyword>
<feature type="non-terminal residue" evidence="1">
    <location>
        <position position="200"/>
    </location>
</feature>
<proteinExistence type="predicted"/>
<reference evidence="1 2" key="1">
    <citation type="submission" date="2018-10" db="EMBL/GenBank/DDBJ databases">
        <authorList>
            <consortium name="NARMS: The National Antimicrobial Resistance Monitoring System"/>
        </authorList>
    </citation>
    <scope>NUCLEOTIDE SEQUENCE [LARGE SCALE GENOMIC DNA]</scope>
    <source>
        <strain evidence="1 2">CVM N17EC0060</strain>
    </source>
</reference>
<organism evidence="1 2">
    <name type="scientific">Escherichia coli</name>
    <dbReference type="NCBI Taxonomy" id="562"/>
    <lineage>
        <taxon>Bacteria</taxon>
        <taxon>Pseudomonadati</taxon>
        <taxon>Pseudomonadota</taxon>
        <taxon>Gammaproteobacteria</taxon>
        <taxon>Enterobacterales</taxon>
        <taxon>Enterobacteriaceae</taxon>
        <taxon>Escherichia</taxon>
    </lineage>
</organism>
<dbReference type="GO" id="GO:0004386">
    <property type="term" value="F:helicase activity"/>
    <property type="evidence" value="ECO:0007669"/>
    <property type="project" value="UniProtKB-KW"/>
</dbReference>